<dbReference type="GO" id="GO:0007030">
    <property type="term" value="P:Golgi organization"/>
    <property type="evidence" value="ECO:0007669"/>
    <property type="project" value="TreeGrafter"/>
</dbReference>
<reference evidence="5 6" key="1">
    <citation type="journal article" date="2020" name="Nature">
        <title>Six reference-quality genomes reveal evolution of bat adaptations.</title>
        <authorList>
            <person name="Jebb D."/>
            <person name="Huang Z."/>
            <person name="Pippel M."/>
            <person name="Hughes G.M."/>
            <person name="Lavrichenko K."/>
            <person name="Devanna P."/>
            <person name="Winkler S."/>
            <person name="Jermiin L.S."/>
            <person name="Skirmuntt E.C."/>
            <person name="Katzourakis A."/>
            <person name="Burkitt-Gray L."/>
            <person name="Ray D.A."/>
            <person name="Sullivan K.A.M."/>
            <person name="Roscito J.G."/>
            <person name="Kirilenko B.M."/>
            <person name="Davalos L.M."/>
            <person name="Corthals A.P."/>
            <person name="Power M.L."/>
            <person name="Jones G."/>
            <person name="Ransome R.D."/>
            <person name="Dechmann D.K.N."/>
            <person name="Locatelli A.G."/>
            <person name="Puechmaille S.J."/>
            <person name="Fedrigo O."/>
            <person name="Jarvis E.D."/>
            <person name="Hiller M."/>
            <person name="Vernes S.C."/>
            <person name="Myers E.W."/>
            <person name="Teeling E.C."/>
        </authorList>
    </citation>
    <scope>NUCLEOTIDE SEQUENCE [LARGE SCALE GENOMIC DNA]</scope>
    <source>
        <strain evidence="5">MMyoMyo1</strain>
        <tissue evidence="5">Flight muscle</tissue>
    </source>
</reference>
<dbReference type="GO" id="GO:0016020">
    <property type="term" value="C:membrane"/>
    <property type="evidence" value="ECO:0007669"/>
    <property type="project" value="UniProtKB-SubCell"/>
</dbReference>
<dbReference type="VEuPathDB" id="HostDB:GeneID_118660072"/>
<proteinExistence type="predicted"/>
<dbReference type="InterPro" id="IPR043441">
    <property type="entry name" value="Tjap1/BEGAIN"/>
</dbReference>
<keyword evidence="6" id="KW-1185">Reference proteome</keyword>
<gene>
    <name evidence="5" type="ORF">mMyoMyo1_010533</name>
</gene>
<evidence type="ECO:0000256" key="2">
    <source>
        <dbReference type="ARBA" id="ARBA00022553"/>
    </source>
</evidence>
<keyword evidence="3" id="KW-0472">Membrane</keyword>
<feature type="region of interest" description="Disordered" evidence="4">
    <location>
        <begin position="1"/>
        <end position="39"/>
    </location>
</feature>
<keyword evidence="2" id="KW-0597">Phosphoprotein</keyword>
<dbReference type="PANTHER" id="PTHR28664:SF3">
    <property type="entry name" value="TIGHT JUNCTION-ASSOCIATED PROTEIN 1"/>
    <property type="match status" value="1"/>
</dbReference>
<dbReference type="AlphaFoldDB" id="A0A7J7Z4W9"/>
<protein>
    <recommendedName>
        <fullName evidence="7">Tight junction associated protein 1</fullName>
    </recommendedName>
</protein>
<comment type="subcellular location">
    <subcellularLocation>
        <location evidence="1">Membrane</location>
        <topology evidence="1">Peripheral membrane protein</topology>
    </subcellularLocation>
</comment>
<accession>A0A7J7Z4W9</accession>
<feature type="compositionally biased region" description="Polar residues" evidence="4">
    <location>
        <begin position="29"/>
        <end position="38"/>
    </location>
</feature>
<organism evidence="5 6">
    <name type="scientific">Myotis myotis</name>
    <name type="common">Greater mouse-eared bat</name>
    <name type="synonym">Vespertilio myotis</name>
    <dbReference type="NCBI Taxonomy" id="51298"/>
    <lineage>
        <taxon>Eukaryota</taxon>
        <taxon>Metazoa</taxon>
        <taxon>Chordata</taxon>
        <taxon>Craniata</taxon>
        <taxon>Vertebrata</taxon>
        <taxon>Euteleostomi</taxon>
        <taxon>Mammalia</taxon>
        <taxon>Eutheria</taxon>
        <taxon>Laurasiatheria</taxon>
        <taxon>Chiroptera</taxon>
        <taxon>Yangochiroptera</taxon>
        <taxon>Vespertilionidae</taxon>
        <taxon>Myotis</taxon>
    </lineage>
</organism>
<evidence type="ECO:0000256" key="1">
    <source>
        <dbReference type="ARBA" id="ARBA00004170"/>
    </source>
</evidence>
<evidence type="ECO:0008006" key="7">
    <source>
        <dbReference type="Google" id="ProtNLM"/>
    </source>
</evidence>
<dbReference type="GO" id="GO:0005802">
    <property type="term" value="C:trans-Golgi network"/>
    <property type="evidence" value="ECO:0007669"/>
    <property type="project" value="TreeGrafter"/>
</dbReference>
<comment type="caution">
    <text evidence="5">The sequence shown here is derived from an EMBL/GenBank/DDBJ whole genome shotgun (WGS) entry which is preliminary data.</text>
</comment>
<evidence type="ECO:0000313" key="5">
    <source>
        <dbReference type="EMBL" id="KAF6369128.1"/>
    </source>
</evidence>
<feature type="compositionally biased region" description="Basic and acidic residues" evidence="4">
    <location>
        <begin position="14"/>
        <end position="23"/>
    </location>
</feature>
<dbReference type="Proteomes" id="UP000527355">
    <property type="component" value="Unassembled WGS sequence"/>
</dbReference>
<name>A0A7J7Z4W9_MYOMY</name>
<dbReference type="PANTHER" id="PTHR28664">
    <property type="entry name" value="TIGHT JUNCTION-ASSOCIATED PROTEIN 1"/>
    <property type="match status" value="1"/>
</dbReference>
<evidence type="ECO:0000256" key="4">
    <source>
        <dbReference type="SAM" id="MobiDB-lite"/>
    </source>
</evidence>
<sequence>MTSATPAKKPYRKAPPEHREMRLEAPGSQLEQQESLTDADTERMKLLQQENEELRRRLALATRRTEALERELEIGQDCLELELGQSREELDKFKDKFRRLQNSYTASQRTNQELEDKLHTLVTCPRGQSGWHCAHSIAGG</sequence>
<evidence type="ECO:0000256" key="3">
    <source>
        <dbReference type="ARBA" id="ARBA00023136"/>
    </source>
</evidence>
<evidence type="ECO:0000313" key="6">
    <source>
        <dbReference type="Proteomes" id="UP000527355"/>
    </source>
</evidence>
<dbReference type="EMBL" id="JABWUV010000003">
    <property type="protein sequence ID" value="KAF6369128.1"/>
    <property type="molecule type" value="Genomic_DNA"/>
</dbReference>